<dbReference type="GO" id="GO:0001758">
    <property type="term" value="F:retinal dehydrogenase (NAD+) activity"/>
    <property type="evidence" value="ECO:0007669"/>
    <property type="project" value="TreeGrafter"/>
</dbReference>
<dbReference type="GeneTree" id="ENSGT00940000156799"/>
<evidence type="ECO:0000256" key="1">
    <source>
        <dbReference type="ARBA" id="ARBA00009986"/>
    </source>
</evidence>
<dbReference type="InterPro" id="IPR016162">
    <property type="entry name" value="Ald_DH_N"/>
</dbReference>
<reference evidence="7 8" key="1">
    <citation type="journal article" date="2014" name="Nat. Genet.">
        <title>Whole-genome sequence of a flatfish provides insights into ZW sex chromosome evolution and adaptation to a benthic lifestyle.</title>
        <authorList>
            <person name="Chen S."/>
            <person name="Zhang G."/>
            <person name="Shao C."/>
            <person name="Huang Q."/>
            <person name="Liu G."/>
            <person name="Zhang P."/>
            <person name="Song W."/>
            <person name="An N."/>
            <person name="Chalopin D."/>
            <person name="Volff J.N."/>
            <person name="Hong Y."/>
            <person name="Li Q."/>
            <person name="Sha Z."/>
            <person name="Zhou H."/>
            <person name="Xie M."/>
            <person name="Yu Q."/>
            <person name="Liu Y."/>
            <person name="Xiang H."/>
            <person name="Wang N."/>
            <person name="Wu K."/>
            <person name="Yang C."/>
            <person name="Zhou Q."/>
            <person name="Liao X."/>
            <person name="Yang L."/>
            <person name="Hu Q."/>
            <person name="Zhang J."/>
            <person name="Meng L."/>
            <person name="Jin L."/>
            <person name="Tian Y."/>
            <person name="Lian J."/>
            <person name="Yang J."/>
            <person name="Miao G."/>
            <person name="Liu S."/>
            <person name="Liang Z."/>
            <person name="Yan F."/>
            <person name="Li Y."/>
            <person name="Sun B."/>
            <person name="Zhang H."/>
            <person name="Zhang J."/>
            <person name="Zhu Y."/>
            <person name="Du M."/>
            <person name="Zhao Y."/>
            <person name="Schartl M."/>
            <person name="Tang Q."/>
            <person name="Wang J."/>
        </authorList>
    </citation>
    <scope>NUCLEOTIDE SEQUENCE</scope>
</reference>
<dbReference type="CTD" id="64577"/>
<dbReference type="PANTHER" id="PTHR43720:SF2">
    <property type="entry name" value="2-AMINOMUCONIC SEMIALDEHYDE DEHYDROGENASE"/>
    <property type="match status" value="1"/>
</dbReference>
<dbReference type="AlphaFoldDB" id="A0A3P8UMF4"/>
<evidence type="ECO:0000256" key="3">
    <source>
        <dbReference type="ARBA" id="ARBA00023027"/>
    </source>
</evidence>
<dbReference type="Gene3D" id="3.40.605.10">
    <property type="entry name" value="Aldehyde Dehydrogenase, Chain A, domain 1"/>
    <property type="match status" value="1"/>
</dbReference>
<dbReference type="FunFam" id="3.40.309.10:FF:000012">
    <property type="entry name" value="Betaine aldehyde dehydrogenase"/>
    <property type="match status" value="1"/>
</dbReference>
<sequence>MSKPSCLVLKNFIGGKFVPGRRHIESYDPSTGEVYCKVPDSSKEEVEAAVAAAKDAFPDWSARSSEQRAKILNKLADLIEAHLEEFAQAESRDQGKTITFARTVDIPRSVYNFRFFASSVLHHTNDCSQMDHMGCLNYTIRCPVGVAGLISPWNLPLYLLTWKIAPAIVTGNTVVAKPSEMTSVTAWMMCKLMQEAGVPPGVVNIVFGTGPTAGDALVGHPEVPLISFTGSTLTAQRITERCAPYCKKLSLELGGKNPAVVFADADLDKCIETTVRSSFSNQGEICLCTSRIFVERSIYPEFLERFVVAAKKWKTGVPSDPANNNGALISKEHLEKVRSFVAVAKSEGATIHCGEGVDHLDLPQENKSGYYMPATVISGVSDSSHVMQEEIFGPVTCVSPFDTEDEAVRRANGVRYGLAATVWSKDVGKVHRLAKQLQAGNLR</sequence>
<dbReference type="InterPro" id="IPR015590">
    <property type="entry name" value="Aldehyde_DH_dom"/>
</dbReference>
<dbReference type="Ensembl" id="ENSCSET00000004439.1">
    <property type="protein sequence ID" value="ENSCSEP00000004383.1"/>
    <property type="gene ID" value="ENSCSEG00000002843.1"/>
</dbReference>
<dbReference type="PROSITE" id="PS00070">
    <property type="entry name" value="ALDEHYDE_DEHYDR_CYS"/>
    <property type="match status" value="1"/>
</dbReference>
<dbReference type="GeneID" id="103381083"/>
<dbReference type="CDD" id="cd07093">
    <property type="entry name" value="ALDH_F8_HMSADH"/>
    <property type="match status" value="1"/>
</dbReference>
<dbReference type="FunFam" id="3.40.605.10:FF:000001">
    <property type="entry name" value="Aldehyde dehydrogenase 1"/>
    <property type="match status" value="1"/>
</dbReference>
<dbReference type="GO" id="GO:0042573">
    <property type="term" value="P:retinoic acid metabolic process"/>
    <property type="evidence" value="ECO:0007669"/>
    <property type="project" value="TreeGrafter"/>
</dbReference>
<keyword evidence="8" id="KW-1185">Reference proteome</keyword>
<protein>
    <submittedName>
        <fullName evidence="7">Aldehyde dehydrogenase 8 family, member A1</fullName>
    </submittedName>
</protein>
<dbReference type="OrthoDB" id="310895at2759"/>
<feature type="active site" evidence="4">
    <location>
        <position position="252"/>
    </location>
</feature>
<dbReference type="Pfam" id="PF00171">
    <property type="entry name" value="Aldedh"/>
    <property type="match status" value="1"/>
</dbReference>
<evidence type="ECO:0000259" key="6">
    <source>
        <dbReference type="Pfam" id="PF00171"/>
    </source>
</evidence>
<dbReference type="InterPro" id="IPR029510">
    <property type="entry name" value="Ald_DH_CS_GLU"/>
</dbReference>
<dbReference type="SUPFAM" id="SSF53720">
    <property type="entry name" value="ALDH-like"/>
    <property type="match status" value="1"/>
</dbReference>
<name>A0A3P8UMF4_CYNSE</name>
<evidence type="ECO:0000313" key="8">
    <source>
        <dbReference type="Proteomes" id="UP000265120"/>
    </source>
</evidence>
<organism evidence="7 8">
    <name type="scientific">Cynoglossus semilaevis</name>
    <name type="common">Tongue sole</name>
    <dbReference type="NCBI Taxonomy" id="244447"/>
    <lineage>
        <taxon>Eukaryota</taxon>
        <taxon>Metazoa</taxon>
        <taxon>Chordata</taxon>
        <taxon>Craniata</taxon>
        <taxon>Vertebrata</taxon>
        <taxon>Euteleostomi</taxon>
        <taxon>Actinopterygii</taxon>
        <taxon>Neopterygii</taxon>
        <taxon>Teleostei</taxon>
        <taxon>Neoteleostei</taxon>
        <taxon>Acanthomorphata</taxon>
        <taxon>Carangaria</taxon>
        <taxon>Pleuronectiformes</taxon>
        <taxon>Pleuronectoidei</taxon>
        <taxon>Cynoglossidae</taxon>
        <taxon>Cynoglossinae</taxon>
        <taxon>Cynoglossus</taxon>
    </lineage>
</organism>
<dbReference type="PROSITE" id="PS00687">
    <property type="entry name" value="ALDEHYDE_DEHYDR_GLU"/>
    <property type="match status" value="1"/>
</dbReference>
<dbReference type="RefSeq" id="XP_016889217.1">
    <property type="nucleotide sequence ID" value="XM_017033728.2"/>
</dbReference>
<feature type="domain" description="Aldehyde dehydrogenase" evidence="6">
    <location>
        <begin position="22"/>
        <end position="442"/>
    </location>
</feature>
<keyword evidence="3" id="KW-0520">NAD</keyword>
<reference evidence="7" key="3">
    <citation type="submission" date="2025-09" db="UniProtKB">
        <authorList>
            <consortium name="Ensembl"/>
        </authorList>
    </citation>
    <scope>IDENTIFICATION</scope>
</reference>
<evidence type="ECO:0000256" key="4">
    <source>
        <dbReference type="PROSITE-ProRule" id="PRU10007"/>
    </source>
</evidence>
<dbReference type="InterPro" id="IPR016163">
    <property type="entry name" value="Ald_DH_C"/>
</dbReference>
<dbReference type="Gene3D" id="3.40.309.10">
    <property type="entry name" value="Aldehyde Dehydrogenase, Chain A, domain 2"/>
    <property type="match status" value="1"/>
</dbReference>
<evidence type="ECO:0000313" key="7">
    <source>
        <dbReference type="Ensembl" id="ENSCSEP00000004383.1"/>
    </source>
</evidence>
<dbReference type="Proteomes" id="UP000265120">
    <property type="component" value="Chromosome 7"/>
</dbReference>
<reference evidence="7" key="2">
    <citation type="submission" date="2025-08" db="UniProtKB">
        <authorList>
            <consortium name="Ensembl"/>
        </authorList>
    </citation>
    <scope>IDENTIFICATION</scope>
</reference>
<evidence type="ECO:0000256" key="5">
    <source>
        <dbReference type="RuleBase" id="RU003345"/>
    </source>
</evidence>
<dbReference type="InterPro" id="IPR016161">
    <property type="entry name" value="Ald_DH/histidinol_DH"/>
</dbReference>
<dbReference type="OMA" id="PMPIAAW"/>
<dbReference type="InterPro" id="IPR016160">
    <property type="entry name" value="Ald_DH_CS_CYS"/>
</dbReference>
<accession>A0A3P8UMF4</accession>
<dbReference type="PANTHER" id="PTHR43720">
    <property type="entry name" value="2-AMINOMUCONIC SEMIALDEHYDE DEHYDROGENASE"/>
    <property type="match status" value="1"/>
</dbReference>
<proteinExistence type="inferred from homology"/>
<comment type="similarity">
    <text evidence="1 5">Belongs to the aldehyde dehydrogenase family.</text>
</comment>
<evidence type="ECO:0000256" key="2">
    <source>
        <dbReference type="ARBA" id="ARBA00023002"/>
    </source>
</evidence>
<keyword evidence="2 5" id="KW-0560">Oxidoreductase</keyword>